<accession>A0ABR9UDX2</accession>
<reference evidence="1 2" key="1">
    <citation type="submission" date="2020-10" db="EMBL/GenBank/DDBJ databases">
        <authorList>
            <person name="Castelo-Branco R."/>
            <person name="Eusebio N."/>
            <person name="Adriana R."/>
            <person name="Vieira A."/>
            <person name="Brugerolle De Fraissinette N."/>
            <person name="Rezende De Castro R."/>
            <person name="Schneider M.P."/>
            <person name="Vasconcelos V."/>
            <person name="Leao P.N."/>
        </authorList>
    </citation>
    <scope>NUCLEOTIDE SEQUENCE [LARGE SCALE GENOMIC DNA]</scope>
    <source>
        <strain evidence="1 2">LEGE 06226</strain>
    </source>
</reference>
<sequence length="94" mass="10489">MIIVFSDNEDNVQVKLESKEIEEIAVANLAAIWGLSNIGFGRGTNLAQNEILLIQNKISELEAFPSHLDWITVSQQEIIAHCEAILKALEEEDL</sequence>
<dbReference type="EMBL" id="JADEWU010000020">
    <property type="protein sequence ID" value="MBE9143789.1"/>
    <property type="molecule type" value="Genomic_DNA"/>
</dbReference>
<dbReference type="RefSeq" id="WP_193869321.1">
    <property type="nucleotide sequence ID" value="NZ_JADEWU010000020.1"/>
</dbReference>
<proteinExistence type="predicted"/>
<evidence type="ECO:0000313" key="1">
    <source>
        <dbReference type="EMBL" id="MBE9143789.1"/>
    </source>
</evidence>
<organism evidence="1 2">
    <name type="scientific">Planktothrix mougeotii LEGE 06226</name>
    <dbReference type="NCBI Taxonomy" id="1828728"/>
    <lineage>
        <taxon>Bacteria</taxon>
        <taxon>Bacillati</taxon>
        <taxon>Cyanobacteriota</taxon>
        <taxon>Cyanophyceae</taxon>
        <taxon>Oscillatoriophycideae</taxon>
        <taxon>Oscillatoriales</taxon>
        <taxon>Microcoleaceae</taxon>
        <taxon>Planktothrix</taxon>
    </lineage>
</organism>
<protein>
    <submittedName>
        <fullName evidence="1">Uncharacterized protein</fullName>
    </submittedName>
</protein>
<comment type="caution">
    <text evidence="1">The sequence shown here is derived from an EMBL/GenBank/DDBJ whole genome shotgun (WGS) entry which is preliminary data.</text>
</comment>
<dbReference type="Proteomes" id="UP000640725">
    <property type="component" value="Unassembled WGS sequence"/>
</dbReference>
<keyword evidence="2" id="KW-1185">Reference proteome</keyword>
<evidence type="ECO:0000313" key="2">
    <source>
        <dbReference type="Proteomes" id="UP000640725"/>
    </source>
</evidence>
<gene>
    <name evidence="1" type="ORF">IQ236_11190</name>
</gene>
<name>A0ABR9UDX2_9CYAN</name>